<dbReference type="EMBL" id="CM031812">
    <property type="protein sequence ID" value="KAG6656783.1"/>
    <property type="molecule type" value="Genomic_DNA"/>
</dbReference>
<dbReference type="Pfam" id="PF00403">
    <property type="entry name" value="HMA"/>
    <property type="match status" value="1"/>
</dbReference>
<dbReference type="EMBL" id="CM031828">
    <property type="protein sequence ID" value="KAG6716377.1"/>
    <property type="molecule type" value="Genomic_DNA"/>
</dbReference>
<evidence type="ECO:0000256" key="1">
    <source>
        <dbReference type="ARBA" id="ARBA00022723"/>
    </source>
</evidence>
<reference evidence="3" key="1">
    <citation type="submission" date="2020-12" db="EMBL/GenBank/DDBJ databases">
        <title>WGS assembly of Carya illinoinensis cv. Pawnee.</title>
        <authorList>
            <person name="Platts A."/>
            <person name="Shu S."/>
            <person name="Wright S."/>
            <person name="Barry K."/>
            <person name="Edger P."/>
            <person name="Pires J.C."/>
            <person name="Schmutz J."/>
        </authorList>
    </citation>
    <scope>NUCLEOTIDE SEQUENCE</scope>
    <source>
        <tissue evidence="3">Leaf</tissue>
    </source>
</reference>
<dbReference type="PANTHER" id="PTHR45868:SF19">
    <property type="entry name" value="HEAVY METAL-ASSOCIATED ISOPRENYLATED PLANT PROTEIN 37"/>
    <property type="match status" value="1"/>
</dbReference>
<dbReference type="FunFam" id="3.30.70.100:FF:000008">
    <property type="entry name" value="Copper transport protein ATOX1"/>
    <property type="match status" value="1"/>
</dbReference>
<gene>
    <name evidence="3" type="ORF">CIPAW_04G045600</name>
    <name evidence="4" type="ORF">I3842_04G045600</name>
</gene>
<dbReference type="PROSITE" id="PS50846">
    <property type="entry name" value="HMA_2"/>
    <property type="match status" value="1"/>
</dbReference>
<organism evidence="3 5">
    <name type="scientific">Carya illinoinensis</name>
    <name type="common">Pecan</name>
    <dbReference type="NCBI Taxonomy" id="32201"/>
    <lineage>
        <taxon>Eukaryota</taxon>
        <taxon>Viridiplantae</taxon>
        <taxon>Streptophyta</taxon>
        <taxon>Embryophyta</taxon>
        <taxon>Tracheophyta</taxon>
        <taxon>Spermatophyta</taxon>
        <taxon>Magnoliopsida</taxon>
        <taxon>eudicotyledons</taxon>
        <taxon>Gunneridae</taxon>
        <taxon>Pentapetalae</taxon>
        <taxon>rosids</taxon>
        <taxon>fabids</taxon>
        <taxon>Fagales</taxon>
        <taxon>Juglandaceae</taxon>
        <taxon>Carya</taxon>
    </lineage>
</organism>
<keyword evidence="5" id="KW-1185">Reference proteome</keyword>
<dbReference type="GO" id="GO:0046872">
    <property type="term" value="F:metal ion binding"/>
    <property type="evidence" value="ECO:0007669"/>
    <property type="project" value="UniProtKB-KW"/>
</dbReference>
<protein>
    <recommendedName>
        <fullName evidence="2">HMA domain-containing protein</fullName>
    </recommendedName>
</protein>
<accession>A0A8T1QRF8</accession>
<reference evidence="4" key="2">
    <citation type="submission" date="2021-01" db="EMBL/GenBank/DDBJ databases">
        <authorList>
            <person name="Lovell J.T."/>
            <person name="Bentley N."/>
            <person name="Bhattarai G."/>
            <person name="Jenkins J.W."/>
            <person name="Sreedasyam A."/>
            <person name="Alarcon Y."/>
            <person name="Bock C."/>
            <person name="Boston L."/>
            <person name="Carlson J."/>
            <person name="Cervantes K."/>
            <person name="Clermont K."/>
            <person name="Krom N."/>
            <person name="Kubenka K."/>
            <person name="Mamidi S."/>
            <person name="Mattison C."/>
            <person name="Monteros M."/>
            <person name="Pisani C."/>
            <person name="Plott C."/>
            <person name="Rajasekar S."/>
            <person name="Rhein H.S."/>
            <person name="Rohla C."/>
            <person name="Song M."/>
            <person name="Hilaire R.S."/>
            <person name="Shu S."/>
            <person name="Wells L."/>
            <person name="Wang X."/>
            <person name="Webber J."/>
            <person name="Heerema R.J."/>
            <person name="Klein P."/>
            <person name="Conner P."/>
            <person name="Grauke L."/>
            <person name="Grimwood J."/>
            <person name="Schmutz J."/>
            <person name="Randall J.J."/>
        </authorList>
    </citation>
    <scope>NUCLEOTIDE SEQUENCE</scope>
    <source>
        <tissue evidence="4">Leaf</tissue>
    </source>
</reference>
<keyword evidence="1" id="KW-0479">Metal-binding</keyword>
<evidence type="ECO:0000313" key="5">
    <source>
        <dbReference type="Proteomes" id="UP000811609"/>
    </source>
</evidence>
<evidence type="ECO:0000313" key="3">
    <source>
        <dbReference type="EMBL" id="KAG6656783.1"/>
    </source>
</evidence>
<dbReference type="Proteomes" id="UP000811609">
    <property type="component" value="Chromosome 4"/>
</dbReference>
<dbReference type="AlphaFoldDB" id="A0A8T1QRF8"/>
<name>A0A8T1QRF8_CARIL</name>
<dbReference type="InterPro" id="IPR006121">
    <property type="entry name" value="HMA_dom"/>
</dbReference>
<evidence type="ECO:0000259" key="2">
    <source>
        <dbReference type="PROSITE" id="PS50846"/>
    </source>
</evidence>
<feature type="domain" description="HMA" evidence="2">
    <location>
        <begin position="11"/>
        <end position="74"/>
    </location>
</feature>
<dbReference type="CDD" id="cd00371">
    <property type="entry name" value="HMA"/>
    <property type="match status" value="1"/>
</dbReference>
<sequence length="270" mass="30440">MSSNEFEFLKIEKYILKVHMNCQGCMQKVRKLLQKIEGVYQVSIDAEEQKVTVTGSADPAALINKLVRSGKHAVLWFPSSQKIQAKLTDDDNNQNQTQYLTNGLNPYKDHHLLPNFLGREDVESASDWNFNQRRETEAMIDGEFDQNLIAAMQNVGLGEDGVTIGNHDEVENSMSPVSSLAGFHHNGAGFVGLGGHEFGRGYQDISTGFKTYVYDYPSSMMMTNGQGYPDSYPPTAMMNINLQDRNTIDNKMINDNVYMNQPWMANHNLR</sequence>
<dbReference type="Proteomes" id="UP000811246">
    <property type="component" value="Chromosome 4"/>
</dbReference>
<evidence type="ECO:0000313" key="4">
    <source>
        <dbReference type="EMBL" id="KAG6716377.1"/>
    </source>
</evidence>
<proteinExistence type="predicted"/>
<dbReference type="PANTHER" id="PTHR45868">
    <property type="entry name" value="HEAVY METAL-ASSOCIATED ISOPRENYLATED PLANT PROTEIN 33-RELATED"/>
    <property type="match status" value="1"/>
</dbReference>
<comment type="caution">
    <text evidence="3">The sequence shown here is derived from an EMBL/GenBank/DDBJ whole genome shotgun (WGS) entry which is preliminary data.</text>
</comment>